<evidence type="ECO:0000313" key="2">
    <source>
        <dbReference type="EMBL" id="KAH6874911.1"/>
    </source>
</evidence>
<feature type="compositionally biased region" description="Pro residues" evidence="1">
    <location>
        <begin position="420"/>
        <end position="432"/>
    </location>
</feature>
<reference evidence="2 3" key="1">
    <citation type="journal article" date="2021" name="Nat. Commun.">
        <title>Genetic determinants of endophytism in the Arabidopsis root mycobiome.</title>
        <authorList>
            <person name="Mesny F."/>
            <person name="Miyauchi S."/>
            <person name="Thiergart T."/>
            <person name="Pickel B."/>
            <person name="Atanasova L."/>
            <person name="Karlsson M."/>
            <person name="Huettel B."/>
            <person name="Barry K.W."/>
            <person name="Haridas S."/>
            <person name="Chen C."/>
            <person name="Bauer D."/>
            <person name="Andreopoulos W."/>
            <person name="Pangilinan J."/>
            <person name="LaButti K."/>
            <person name="Riley R."/>
            <person name="Lipzen A."/>
            <person name="Clum A."/>
            <person name="Drula E."/>
            <person name="Henrissat B."/>
            <person name="Kohler A."/>
            <person name="Grigoriev I.V."/>
            <person name="Martin F.M."/>
            <person name="Hacquard S."/>
        </authorList>
    </citation>
    <scope>NUCLEOTIDE SEQUENCE [LARGE SCALE GENOMIC DNA]</scope>
    <source>
        <strain evidence="2 3">MPI-CAGE-CH-0241</strain>
    </source>
</reference>
<dbReference type="Proteomes" id="UP000777438">
    <property type="component" value="Unassembled WGS sequence"/>
</dbReference>
<organism evidence="2 3">
    <name type="scientific">Thelonectria olida</name>
    <dbReference type="NCBI Taxonomy" id="1576542"/>
    <lineage>
        <taxon>Eukaryota</taxon>
        <taxon>Fungi</taxon>
        <taxon>Dikarya</taxon>
        <taxon>Ascomycota</taxon>
        <taxon>Pezizomycotina</taxon>
        <taxon>Sordariomycetes</taxon>
        <taxon>Hypocreomycetidae</taxon>
        <taxon>Hypocreales</taxon>
        <taxon>Nectriaceae</taxon>
        <taxon>Thelonectria</taxon>
    </lineage>
</organism>
<sequence length="679" mass="73876">MSFVNVGHLDYKPLPFKREPDGVCNVGEVIYPPLMPEIQVSSDQKKHLLCRDDYRYSAELSVHSQNGTGYKGKTGDIIGHAAVGPLFFPPIPEPTFRADRYAVHDGKITFFFGKPGHGWLGFMPQAVNKRYQLKCTFSVSERDGDVWKPPVAIGESITSVSKVQDGDKPKHAYDVPPGKEINRYYKQTIIRALQQVPSLDFIEAAKEVSSNQEWDVILDCYHYTLRHDDRPTKNVNVRKGRLAAEEVEEEEKEKAAPNGPNGPNPPPNTSSSGSASSYSSSPTPTPVTIDLTGEDPIAPSQGMQSAPPQPPLPPSRSEPALKRSLDAARRPAGSPPRKRQAVPQHGNPSVPRHPSRRAALEAALQPTPRAIPHTVLPPVSQPLVLGSNIPRNGGYSDHNIAMALASTYDLNLADCYPNNNPSPPSPPSPPSVPIHHPTGFMLPIEQQFVNPAQAAQLLQQGYEPDPSLVPFVYAAESDYQDLSLHSQPNPRAPVDLTMISHPSSQAPLHLSMPSHSHPNPLLPLDVAMSIDSHSNYLSPPHLPLYSQQNPLVPVDQSMLSHSHPNPPVDSLLCLPIGFDTFGDQFMMDVDTQYMSNMGNAGTMGGNVQSSQINPSQFTGTLETNGGPSSQMNTTTSSQSMGGDIDMSPLDPILAAQFIMDDPWMSRNGESSFMGGQGFF</sequence>
<feature type="compositionally biased region" description="Pro residues" evidence="1">
    <location>
        <begin position="307"/>
        <end position="316"/>
    </location>
</feature>
<evidence type="ECO:0000313" key="3">
    <source>
        <dbReference type="Proteomes" id="UP000777438"/>
    </source>
</evidence>
<dbReference type="OrthoDB" id="10660149at2759"/>
<dbReference type="AlphaFoldDB" id="A0A9P8VU27"/>
<comment type="caution">
    <text evidence="2">The sequence shown here is derived from an EMBL/GenBank/DDBJ whole genome shotgun (WGS) entry which is preliminary data.</text>
</comment>
<protein>
    <submittedName>
        <fullName evidence="2">Uncharacterized protein</fullName>
    </submittedName>
</protein>
<gene>
    <name evidence="2" type="ORF">B0T10DRAFT_585716</name>
</gene>
<dbReference type="EMBL" id="JAGPYM010000036">
    <property type="protein sequence ID" value="KAH6874911.1"/>
    <property type="molecule type" value="Genomic_DNA"/>
</dbReference>
<feature type="compositionally biased region" description="Low complexity" evidence="1">
    <location>
        <begin position="628"/>
        <end position="640"/>
    </location>
</feature>
<feature type="compositionally biased region" description="Polar residues" evidence="1">
    <location>
        <begin position="614"/>
        <end position="627"/>
    </location>
</feature>
<evidence type="ECO:0000256" key="1">
    <source>
        <dbReference type="SAM" id="MobiDB-lite"/>
    </source>
</evidence>
<feature type="region of interest" description="Disordered" evidence="1">
    <location>
        <begin position="614"/>
        <end position="640"/>
    </location>
</feature>
<feature type="region of interest" description="Disordered" evidence="1">
    <location>
        <begin position="242"/>
        <end position="356"/>
    </location>
</feature>
<feature type="compositionally biased region" description="Basic and acidic residues" evidence="1">
    <location>
        <begin position="319"/>
        <end position="329"/>
    </location>
</feature>
<proteinExistence type="predicted"/>
<name>A0A9P8VU27_9HYPO</name>
<feature type="region of interest" description="Disordered" evidence="1">
    <location>
        <begin position="416"/>
        <end position="437"/>
    </location>
</feature>
<keyword evidence="3" id="KW-1185">Reference proteome</keyword>
<accession>A0A9P8VU27</accession>
<feature type="compositionally biased region" description="Low complexity" evidence="1">
    <location>
        <begin position="269"/>
        <end position="282"/>
    </location>
</feature>